<dbReference type="AlphaFoldDB" id="A0A810QAB7"/>
<protein>
    <submittedName>
        <fullName evidence="1">Uncharacterized protein</fullName>
    </submittedName>
</protein>
<dbReference type="EMBL" id="AP023418">
    <property type="protein sequence ID" value="BCK82491.1"/>
    <property type="molecule type" value="Genomic_DNA"/>
</dbReference>
<accession>A0A810QAB7</accession>
<dbReference type="RefSeq" id="WP_021858514.1">
    <property type="nucleotide sequence ID" value="NZ_AP023418.1"/>
</dbReference>
<name>A0A810QAB7_9FIRM</name>
<evidence type="ECO:0000313" key="1">
    <source>
        <dbReference type="EMBL" id="BCK82491.1"/>
    </source>
</evidence>
<dbReference type="Proteomes" id="UP000681035">
    <property type="component" value="Chromosome"/>
</dbReference>
<dbReference type="KEGG" id="vcop:MM50RIKEN_22540"/>
<gene>
    <name evidence="1" type="ORF">MM50RIKEN_22540</name>
</gene>
<keyword evidence="2" id="KW-1185">Reference proteome</keyword>
<evidence type="ECO:0000313" key="2">
    <source>
        <dbReference type="Proteomes" id="UP000681035"/>
    </source>
</evidence>
<sequence>MRKKKPFHDPAPDIHDFPGVPESTFDLVNQYGTYNIQPTSHTENLFPLIGPELPERWRTMRLGKDDLEDL</sequence>
<organism evidence="1 2">
    <name type="scientific">Vescimonas coprocola</name>
    <dbReference type="NCBI Taxonomy" id="2714355"/>
    <lineage>
        <taxon>Bacteria</taxon>
        <taxon>Bacillati</taxon>
        <taxon>Bacillota</taxon>
        <taxon>Clostridia</taxon>
        <taxon>Eubacteriales</taxon>
        <taxon>Oscillospiraceae</taxon>
        <taxon>Vescimonas</taxon>
    </lineage>
</organism>
<reference evidence="1" key="1">
    <citation type="submission" date="2020-09" db="EMBL/GenBank/DDBJ databases">
        <title>New species isolated from human feces.</title>
        <authorList>
            <person name="Kitahara M."/>
            <person name="Shigeno Y."/>
            <person name="Shime M."/>
            <person name="Matsumoto Y."/>
            <person name="Nakamura S."/>
            <person name="Motooka D."/>
            <person name="Fukuoka S."/>
            <person name="Nishikawa H."/>
            <person name="Benno Y."/>
        </authorList>
    </citation>
    <scope>NUCLEOTIDE SEQUENCE</scope>
    <source>
        <strain evidence="1">MM50</strain>
    </source>
</reference>
<proteinExistence type="predicted"/>